<evidence type="ECO:0000313" key="7">
    <source>
        <dbReference type="Proteomes" id="UP001595886"/>
    </source>
</evidence>
<dbReference type="InterPro" id="IPR001647">
    <property type="entry name" value="HTH_TetR"/>
</dbReference>
<organism evidence="6 7">
    <name type="scientific">Dokdonella ginsengisoli</name>
    <dbReference type="NCBI Taxonomy" id="363846"/>
    <lineage>
        <taxon>Bacteria</taxon>
        <taxon>Pseudomonadati</taxon>
        <taxon>Pseudomonadota</taxon>
        <taxon>Gammaproteobacteria</taxon>
        <taxon>Lysobacterales</taxon>
        <taxon>Rhodanobacteraceae</taxon>
        <taxon>Dokdonella</taxon>
    </lineage>
</organism>
<accession>A0ABV9R3J6</accession>
<proteinExistence type="predicted"/>
<dbReference type="Pfam" id="PF13305">
    <property type="entry name" value="TetR_C_33"/>
    <property type="match status" value="1"/>
</dbReference>
<dbReference type="Gene3D" id="1.10.357.10">
    <property type="entry name" value="Tetracycline Repressor, domain 2"/>
    <property type="match status" value="1"/>
</dbReference>
<dbReference type="SUPFAM" id="SSF48498">
    <property type="entry name" value="Tetracyclin repressor-like, C-terminal domain"/>
    <property type="match status" value="1"/>
</dbReference>
<keyword evidence="2 4" id="KW-0238">DNA-binding</keyword>
<feature type="DNA-binding region" description="H-T-H motif" evidence="4">
    <location>
        <begin position="44"/>
        <end position="63"/>
    </location>
</feature>
<dbReference type="InterPro" id="IPR009057">
    <property type="entry name" value="Homeodomain-like_sf"/>
</dbReference>
<dbReference type="PANTHER" id="PTHR30055:SF220">
    <property type="entry name" value="TETR-FAMILY REGULATORY PROTEIN"/>
    <property type="match status" value="1"/>
</dbReference>
<keyword evidence="1" id="KW-0805">Transcription regulation</keyword>
<comment type="caution">
    <text evidence="6">The sequence shown here is derived from an EMBL/GenBank/DDBJ whole genome shotgun (WGS) entry which is preliminary data.</text>
</comment>
<dbReference type="InterPro" id="IPR025996">
    <property type="entry name" value="MT1864/Rv1816-like_C"/>
</dbReference>
<dbReference type="PROSITE" id="PS50977">
    <property type="entry name" value="HTH_TETR_2"/>
    <property type="match status" value="1"/>
</dbReference>
<name>A0ABV9R3J6_9GAMM</name>
<evidence type="ECO:0000256" key="3">
    <source>
        <dbReference type="ARBA" id="ARBA00023163"/>
    </source>
</evidence>
<protein>
    <submittedName>
        <fullName evidence="6">TetR/AcrR family transcriptional regulator</fullName>
    </submittedName>
</protein>
<evidence type="ECO:0000313" key="6">
    <source>
        <dbReference type="EMBL" id="MFC4822379.1"/>
    </source>
</evidence>
<evidence type="ECO:0000256" key="1">
    <source>
        <dbReference type="ARBA" id="ARBA00023015"/>
    </source>
</evidence>
<dbReference type="EMBL" id="JBHSHD010000016">
    <property type="protein sequence ID" value="MFC4822379.1"/>
    <property type="molecule type" value="Genomic_DNA"/>
</dbReference>
<dbReference type="SUPFAM" id="SSF46689">
    <property type="entry name" value="Homeodomain-like"/>
    <property type="match status" value="1"/>
</dbReference>
<evidence type="ECO:0000256" key="2">
    <source>
        <dbReference type="ARBA" id="ARBA00023125"/>
    </source>
</evidence>
<dbReference type="Pfam" id="PF00440">
    <property type="entry name" value="TetR_N"/>
    <property type="match status" value="1"/>
</dbReference>
<dbReference type="RefSeq" id="WP_380022656.1">
    <property type="nucleotide sequence ID" value="NZ_JBHSHD010000016.1"/>
</dbReference>
<feature type="domain" description="HTH tetR-type" evidence="5">
    <location>
        <begin position="21"/>
        <end position="81"/>
    </location>
</feature>
<dbReference type="InterPro" id="IPR050109">
    <property type="entry name" value="HTH-type_TetR-like_transc_reg"/>
</dbReference>
<evidence type="ECO:0000256" key="4">
    <source>
        <dbReference type="PROSITE-ProRule" id="PRU00335"/>
    </source>
</evidence>
<evidence type="ECO:0000259" key="5">
    <source>
        <dbReference type="PROSITE" id="PS50977"/>
    </source>
</evidence>
<sequence length="213" mass="23395">MARKTAKPAARRDEDTTYHHGDLRKALLEAAAALLAAEGAGAVGMREIARRAGVSHAAPYRHYASREALLADLARSGFERLNRRFAALPAPGEPERRFVEMARAYVRFALDEPETWRLMFGETVDKQDYPDLMYASGLAFDTLRQVVQALGVAAPATLESLAAWAMAHGVARLVLDHRIDAHLDVRVDPDELVVRAAEVFIAGVRSPRAGRGR</sequence>
<dbReference type="PANTHER" id="PTHR30055">
    <property type="entry name" value="HTH-TYPE TRANSCRIPTIONAL REGULATOR RUTR"/>
    <property type="match status" value="1"/>
</dbReference>
<dbReference type="PRINTS" id="PR00455">
    <property type="entry name" value="HTHTETR"/>
</dbReference>
<dbReference type="InterPro" id="IPR036271">
    <property type="entry name" value="Tet_transcr_reg_TetR-rel_C_sf"/>
</dbReference>
<keyword evidence="7" id="KW-1185">Reference proteome</keyword>
<keyword evidence="3" id="KW-0804">Transcription</keyword>
<dbReference type="Proteomes" id="UP001595886">
    <property type="component" value="Unassembled WGS sequence"/>
</dbReference>
<reference evidence="7" key="1">
    <citation type="journal article" date="2019" name="Int. J. Syst. Evol. Microbiol.">
        <title>The Global Catalogue of Microorganisms (GCM) 10K type strain sequencing project: providing services to taxonomists for standard genome sequencing and annotation.</title>
        <authorList>
            <consortium name="The Broad Institute Genomics Platform"/>
            <consortium name="The Broad Institute Genome Sequencing Center for Infectious Disease"/>
            <person name="Wu L."/>
            <person name="Ma J."/>
        </authorList>
    </citation>
    <scope>NUCLEOTIDE SEQUENCE [LARGE SCALE GENOMIC DNA]</scope>
    <source>
        <strain evidence="7">CCUG 30340</strain>
    </source>
</reference>
<gene>
    <name evidence="6" type="ORF">ACFO6Q_18790</name>
</gene>